<dbReference type="InterPro" id="IPR036188">
    <property type="entry name" value="FAD/NAD-bd_sf"/>
</dbReference>
<evidence type="ECO:0000256" key="2">
    <source>
        <dbReference type="ARBA" id="ARBA00023002"/>
    </source>
</evidence>
<dbReference type="PANTHER" id="PTHR43539">
    <property type="entry name" value="FLAVIN-BINDING MONOOXYGENASE-LIKE PROTEIN (AFU_ORTHOLOGUE AFUA_4G09220)"/>
    <property type="match status" value="1"/>
</dbReference>
<organism evidence="3 4">
    <name type="scientific">Actinomycetospora aeridis</name>
    <dbReference type="NCBI Taxonomy" id="3129231"/>
    <lineage>
        <taxon>Bacteria</taxon>
        <taxon>Bacillati</taxon>
        <taxon>Actinomycetota</taxon>
        <taxon>Actinomycetes</taxon>
        <taxon>Pseudonocardiales</taxon>
        <taxon>Pseudonocardiaceae</taxon>
        <taxon>Actinomycetospora</taxon>
    </lineage>
</organism>
<keyword evidence="2 3" id="KW-0560">Oxidoreductase</keyword>
<evidence type="ECO:0000313" key="4">
    <source>
        <dbReference type="Proteomes" id="UP001370100"/>
    </source>
</evidence>
<dbReference type="EC" id="1.14.13.-" evidence="3"/>
<dbReference type="SUPFAM" id="SSF51905">
    <property type="entry name" value="FAD/NAD(P)-binding domain"/>
    <property type="match status" value="2"/>
</dbReference>
<dbReference type="PROSITE" id="PS00018">
    <property type="entry name" value="EF_HAND_1"/>
    <property type="match status" value="1"/>
</dbReference>
<dbReference type="InterPro" id="IPR050982">
    <property type="entry name" value="Auxin_biosynth/cation_transpt"/>
</dbReference>
<dbReference type="PANTHER" id="PTHR43539:SF78">
    <property type="entry name" value="FLAVIN-CONTAINING MONOOXYGENASE"/>
    <property type="match status" value="1"/>
</dbReference>
<dbReference type="GO" id="GO:0016491">
    <property type="term" value="F:oxidoreductase activity"/>
    <property type="evidence" value="ECO:0007669"/>
    <property type="project" value="UniProtKB-KW"/>
</dbReference>
<sequence>MHVTTVIIGAGHAGLAMSRQLTDRSIDHVVLERGEVANSWRTERWDSLRLLTPTWHLGLPGDDGPADTDPDGFLTVPELVSYLDGYAATVAAPLHTGTTVTRVGATDTGYEVTTDRGTWTCDTVVLASGSNNVAALPAAAEGVPDDVTSITTARYRSPDDVPDGGVLVVGASASGVQLADELARSGRSITIATGEHVRMPRTYRGRDAFWWMERVGVLDERYDEVDDIIRARHTPSPQLVGSPGHGDIDLATLQQRGVRVVGKLGRLRDGRAQFSGGLANTVRLADLKLNRLLERYDTWAAEEGPGDLGDPHRPEPTTVDASPRIEIDLAREGIRTVLWATGYRPDHSWLALPVLDYKGRLQHDGGVVAGAPGVYVLGSSLLRRRRSTYIGGAGQDTAELADHLVGHLAGRSTPPRNAAPEPVSPR</sequence>
<keyword evidence="4" id="KW-1185">Reference proteome</keyword>
<keyword evidence="1" id="KW-0809">Transit peptide</keyword>
<comment type="caution">
    <text evidence="3">The sequence shown here is derived from an EMBL/GenBank/DDBJ whole genome shotgun (WGS) entry which is preliminary data.</text>
</comment>
<dbReference type="EMBL" id="JBBEGL010000008">
    <property type="protein sequence ID" value="MEJ2889852.1"/>
    <property type="molecule type" value="Genomic_DNA"/>
</dbReference>
<dbReference type="Proteomes" id="UP001370100">
    <property type="component" value="Unassembled WGS sequence"/>
</dbReference>
<dbReference type="Pfam" id="PF13738">
    <property type="entry name" value="Pyr_redox_3"/>
    <property type="match status" value="1"/>
</dbReference>
<reference evidence="3 4" key="1">
    <citation type="submission" date="2024-03" db="EMBL/GenBank/DDBJ databases">
        <title>Actinomycetospora sp. OC33-EN06, a novel actinomycete isolated from wild orchid (Aerides multiflora).</title>
        <authorList>
            <person name="Suriyachadkun C."/>
        </authorList>
    </citation>
    <scope>NUCLEOTIDE SEQUENCE [LARGE SCALE GENOMIC DNA]</scope>
    <source>
        <strain evidence="3 4">OC33-EN06</strain>
    </source>
</reference>
<accession>A0ABU8ND89</accession>
<name>A0ABU8ND89_9PSEU</name>
<evidence type="ECO:0000256" key="1">
    <source>
        <dbReference type="ARBA" id="ARBA00022946"/>
    </source>
</evidence>
<dbReference type="Gene3D" id="3.50.50.60">
    <property type="entry name" value="FAD/NAD(P)-binding domain"/>
    <property type="match status" value="2"/>
</dbReference>
<dbReference type="RefSeq" id="WP_337717828.1">
    <property type="nucleotide sequence ID" value="NZ_JBBEGL010000008.1"/>
</dbReference>
<gene>
    <name evidence="3" type="ORF">WCD41_25565</name>
</gene>
<protein>
    <submittedName>
        <fullName evidence="3">NAD(P)/FAD-dependent oxidoreductase</fullName>
        <ecNumber evidence="3">1.14.13.-</ecNumber>
    </submittedName>
</protein>
<dbReference type="PRINTS" id="PR00411">
    <property type="entry name" value="PNDRDTASEI"/>
</dbReference>
<proteinExistence type="predicted"/>
<evidence type="ECO:0000313" key="3">
    <source>
        <dbReference type="EMBL" id="MEJ2889852.1"/>
    </source>
</evidence>
<dbReference type="InterPro" id="IPR018247">
    <property type="entry name" value="EF_Hand_1_Ca_BS"/>
</dbReference>